<proteinExistence type="predicted"/>
<evidence type="ECO:0000313" key="1">
    <source>
        <dbReference type="EMBL" id="PPS20912.1"/>
    </source>
</evidence>
<dbReference type="EMBL" id="JJMJ01000250">
    <property type="protein sequence ID" value="PPS20912.1"/>
    <property type="molecule type" value="Genomic_DNA"/>
</dbReference>
<keyword evidence="2" id="KW-1185">Reference proteome</keyword>
<dbReference type="RefSeq" id="WP_104619179.1">
    <property type="nucleotide sequence ID" value="NZ_JJMJ01000250.1"/>
</dbReference>
<sequence length="375" mass="43789">MEGIVKEYIEYAKKKANIDEVVNKKIISQNETFLKLKEYIKNNEEKELDVCTEISKEFDNMDILKSYYAANFVGHAVFHSEIADEEMGKNIINLFAKNIYQACQFIENVSQLYNTDEDDITEDDIASVNIDVMYRTDYKSLEAFIGIDMMIAPLMTVLCSNQDLRKYFISLDLIDHIEYLETYIKSLAYIHIAIEACCKTKILVLSQKTQRGFFIEASDMSNSYYLITLLEAELYKKGLLKRYGIDNYEFDENIYNIASGTSYANELVETKAHMQYYTIYALQKDGSYKIEDENGELDLNTMLYGDMSPEEIPDDIDGMHIIIMDSDGMWKNPIKWDISYFSKPHQKLKPYVKILDEISDEEYNNWIEKIKSYNI</sequence>
<dbReference type="Proteomes" id="UP000238924">
    <property type="component" value="Unassembled WGS sequence"/>
</dbReference>
<gene>
    <name evidence="1" type="ORF">DJ52_13885</name>
</gene>
<name>A0ABX5B3W3_9SPIR</name>
<organism evidence="1 2">
    <name type="scientific">Brachyspira murdochii</name>
    <dbReference type="NCBI Taxonomy" id="84378"/>
    <lineage>
        <taxon>Bacteria</taxon>
        <taxon>Pseudomonadati</taxon>
        <taxon>Spirochaetota</taxon>
        <taxon>Spirochaetia</taxon>
        <taxon>Brachyspirales</taxon>
        <taxon>Brachyspiraceae</taxon>
        <taxon>Brachyspira</taxon>
    </lineage>
</organism>
<reference evidence="1 2" key="1">
    <citation type="submission" date="2014-04" db="EMBL/GenBank/DDBJ databases">
        <title>Whole genome sequence of 'Brachyspira hampsonii' D13-03603F2.</title>
        <authorList>
            <person name="Patterson A.H."/>
            <person name="Chaban B."/>
            <person name="Fernando C."/>
            <person name="Harding J.C."/>
            <person name="Hill J.E."/>
        </authorList>
    </citation>
    <scope>NUCLEOTIDE SEQUENCE [LARGE SCALE GENOMIC DNA]</scope>
    <source>
        <strain evidence="1 2">D13-03603F2</strain>
    </source>
</reference>
<comment type="caution">
    <text evidence="1">The sequence shown here is derived from an EMBL/GenBank/DDBJ whole genome shotgun (WGS) entry which is preliminary data.</text>
</comment>
<protein>
    <submittedName>
        <fullName evidence="1">Uncharacterized protein</fullName>
    </submittedName>
</protein>
<accession>A0ABX5B3W3</accession>
<evidence type="ECO:0000313" key="2">
    <source>
        <dbReference type="Proteomes" id="UP000238924"/>
    </source>
</evidence>